<evidence type="ECO:0000313" key="2">
    <source>
        <dbReference type="Proteomes" id="UP000000768"/>
    </source>
</evidence>
<accession>A0A1W0VUL1</accession>
<proteinExistence type="predicted"/>
<dbReference type="AlphaFoldDB" id="A0A1W0VUL1"/>
<gene>
    <name evidence="1" type="ORF">SORBI_3010G241450</name>
</gene>
<keyword evidence="2" id="KW-1185">Reference proteome</keyword>
<dbReference type="Proteomes" id="UP000000768">
    <property type="component" value="Chromosome 10"/>
</dbReference>
<dbReference type="Gramene" id="OQU76951">
    <property type="protein sequence ID" value="OQU76951"/>
    <property type="gene ID" value="SORBI_3010G241450"/>
</dbReference>
<name>A0A1W0VUL1_SORBI</name>
<reference evidence="2" key="2">
    <citation type="journal article" date="2018" name="Plant J.">
        <title>The Sorghum bicolor reference genome: improved assembly, gene annotations, a transcriptome atlas, and signatures of genome organization.</title>
        <authorList>
            <person name="McCormick R.F."/>
            <person name="Truong S.K."/>
            <person name="Sreedasyam A."/>
            <person name="Jenkins J."/>
            <person name="Shu S."/>
            <person name="Sims D."/>
            <person name="Kennedy M."/>
            <person name="Amirebrahimi M."/>
            <person name="Weers B.D."/>
            <person name="McKinley B."/>
            <person name="Mattison A."/>
            <person name="Morishige D.T."/>
            <person name="Grimwood J."/>
            <person name="Schmutz J."/>
            <person name="Mullet J.E."/>
        </authorList>
    </citation>
    <scope>NUCLEOTIDE SEQUENCE [LARGE SCALE GENOMIC DNA]</scope>
    <source>
        <strain evidence="2">cv. BTx623</strain>
    </source>
</reference>
<dbReference type="EMBL" id="CM000769">
    <property type="protein sequence ID" value="OQU76951.1"/>
    <property type="molecule type" value="Genomic_DNA"/>
</dbReference>
<dbReference type="InParanoid" id="A0A1W0VUL1"/>
<organism evidence="1 2">
    <name type="scientific">Sorghum bicolor</name>
    <name type="common">Sorghum</name>
    <name type="synonym">Sorghum vulgare</name>
    <dbReference type="NCBI Taxonomy" id="4558"/>
    <lineage>
        <taxon>Eukaryota</taxon>
        <taxon>Viridiplantae</taxon>
        <taxon>Streptophyta</taxon>
        <taxon>Embryophyta</taxon>
        <taxon>Tracheophyta</taxon>
        <taxon>Spermatophyta</taxon>
        <taxon>Magnoliopsida</taxon>
        <taxon>Liliopsida</taxon>
        <taxon>Poales</taxon>
        <taxon>Poaceae</taxon>
        <taxon>PACMAD clade</taxon>
        <taxon>Panicoideae</taxon>
        <taxon>Andropogonodae</taxon>
        <taxon>Andropogoneae</taxon>
        <taxon>Sorghinae</taxon>
        <taxon>Sorghum</taxon>
    </lineage>
</organism>
<reference evidence="1 2" key="1">
    <citation type="journal article" date="2009" name="Nature">
        <title>The Sorghum bicolor genome and the diversification of grasses.</title>
        <authorList>
            <person name="Paterson A.H."/>
            <person name="Bowers J.E."/>
            <person name="Bruggmann R."/>
            <person name="Dubchak I."/>
            <person name="Grimwood J."/>
            <person name="Gundlach H."/>
            <person name="Haberer G."/>
            <person name="Hellsten U."/>
            <person name="Mitros T."/>
            <person name="Poliakov A."/>
            <person name="Schmutz J."/>
            <person name="Spannagl M."/>
            <person name="Tang H."/>
            <person name="Wang X."/>
            <person name="Wicker T."/>
            <person name="Bharti A.K."/>
            <person name="Chapman J."/>
            <person name="Feltus F.A."/>
            <person name="Gowik U."/>
            <person name="Grigoriev I.V."/>
            <person name="Lyons E."/>
            <person name="Maher C.A."/>
            <person name="Martis M."/>
            <person name="Narechania A."/>
            <person name="Otillar R.P."/>
            <person name="Penning B.W."/>
            <person name="Salamov A.A."/>
            <person name="Wang Y."/>
            <person name="Zhang L."/>
            <person name="Carpita N.C."/>
            <person name="Freeling M."/>
            <person name="Gingle A.R."/>
            <person name="Hash C.T."/>
            <person name="Keller B."/>
            <person name="Klein P."/>
            <person name="Kresovich S."/>
            <person name="McCann M.C."/>
            <person name="Ming R."/>
            <person name="Peterson D.G."/>
            <person name="Mehboob-ur-Rahman"/>
            <person name="Ware D."/>
            <person name="Westhoff P."/>
            <person name="Mayer K.F."/>
            <person name="Messing J."/>
            <person name="Rokhsar D.S."/>
        </authorList>
    </citation>
    <scope>NUCLEOTIDE SEQUENCE [LARGE SCALE GENOMIC DNA]</scope>
    <source>
        <strain evidence="2">cv. BTx623</strain>
    </source>
</reference>
<protein>
    <submittedName>
        <fullName evidence="1">Uncharacterized protein</fullName>
    </submittedName>
</protein>
<sequence length="85" mass="9212">MRRRRFAFPVGTSEGSGSLWLIEQQVDGGGRQDNGAAGAGRGGWPRLCPAGPFTFGGPLERRVMYTSAKEMRLCFALALRHSISV</sequence>
<evidence type="ECO:0000313" key="1">
    <source>
        <dbReference type="EMBL" id="OQU76951.1"/>
    </source>
</evidence>